<dbReference type="Gene3D" id="3.40.830.10">
    <property type="entry name" value="LigB-like"/>
    <property type="match status" value="1"/>
</dbReference>
<evidence type="ECO:0000256" key="5">
    <source>
        <dbReference type="ARBA" id="ARBA00023002"/>
    </source>
</evidence>
<dbReference type="STRING" id="177199.A0A420Y5B5"/>
<organism evidence="7 8">
    <name type="scientific">Coniochaeta pulveracea</name>
    <dbReference type="NCBI Taxonomy" id="177199"/>
    <lineage>
        <taxon>Eukaryota</taxon>
        <taxon>Fungi</taxon>
        <taxon>Dikarya</taxon>
        <taxon>Ascomycota</taxon>
        <taxon>Pezizomycotina</taxon>
        <taxon>Sordariomycetes</taxon>
        <taxon>Sordariomycetidae</taxon>
        <taxon>Coniochaetales</taxon>
        <taxon>Coniochaetaceae</taxon>
        <taxon>Coniochaeta</taxon>
    </lineage>
</organism>
<evidence type="ECO:0000256" key="3">
    <source>
        <dbReference type="ARBA" id="ARBA00022723"/>
    </source>
</evidence>
<comment type="caution">
    <text evidence="7">The sequence shown here is derived from an EMBL/GenBank/DDBJ whole genome shotgun (WGS) entry which is preliminary data.</text>
</comment>
<evidence type="ECO:0000256" key="1">
    <source>
        <dbReference type="ARBA" id="ARBA00001947"/>
    </source>
</evidence>
<comment type="similarity">
    <text evidence="2">Belongs to the DODA-type extradiol aromatic ring-opening dioxygenase family.</text>
</comment>
<dbReference type="CDD" id="cd07363">
    <property type="entry name" value="45_DOPA_Dioxygenase"/>
    <property type="match status" value="1"/>
</dbReference>
<evidence type="ECO:0000313" key="8">
    <source>
        <dbReference type="Proteomes" id="UP000275385"/>
    </source>
</evidence>
<dbReference type="InterPro" id="IPR014436">
    <property type="entry name" value="Extradiol_dOase_DODA"/>
</dbReference>
<reference evidence="7 8" key="1">
    <citation type="submission" date="2018-08" db="EMBL/GenBank/DDBJ databases">
        <title>Draft genome of the lignicolous fungus Coniochaeta pulveracea.</title>
        <authorList>
            <person name="Borstlap C.J."/>
            <person name="De Witt R.N."/>
            <person name="Botha A."/>
            <person name="Volschenk H."/>
        </authorList>
    </citation>
    <scope>NUCLEOTIDE SEQUENCE [LARGE SCALE GENOMIC DNA]</scope>
    <source>
        <strain evidence="7 8">CAB683</strain>
    </source>
</reference>
<dbReference type="InterPro" id="IPR004183">
    <property type="entry name" value="Xdiol_dOase_suB"/>
</dbReference>
<gene>
    <name evidence="7" type="ORF">DL546_000824</name>
</gene>
<dbReference type="SUPFAM" id="SSF53213">
    <property type="entry name" value="LigB-like"/>
    <property type="match status" value="1"/>
</dbReference>
<dbReference type="Pfam" id="PF02900">
    <property type="entry name" value="LigB"/>
    <property type="match status" value="1"/>
</dbReference>
<evidence type="ECO:0000259" key="6">
    <source>
        <dbReference type="Pfam" id="PF02900"/>
    </source>
</evidence>
<protein>
    <recommendedName>
        <fullName evidence="6">Extradiol ring-cleavage dioxygenase class III enzyme subunit B domain-containing protein</fullName>
    </recommendedName>
</protein>
<comment type="cofactor">
    <cofactor evidence="1">
        <name>Zn(2+)</name>
        <dbReference type="ChEBI" id="CHEBI:29105"/>
    </cofactor>
</comment>
<keyword evidence="3" id="KW-0479">Metal-binding</keyword>
<dbReference type="EMBL" id="QVQW01000047">
    <property type="protein sequence ID" value="RKU43066.1"/>
    <property type="molecule type" value="Genomic_DNA"/>
</dbReference>
<dbReference type="PANTHER" id="PTHR30096:SF0">
    <property type="entry name" value="4,5-DOPA DIOXYGENASE EXTRADIOL-LIKE PROTEIN"/>
    <property type="match status" value="1"/>
</dbReference>
<keyword evidence="5" id="KW-0560">Oxidoreductase</keyword>
<keyword evidence="8" id="KW-1185">Reference proteome</keyword>
<dbReference type="Proteomes" id="UP000275385">
    <property type="component" value="Unassembled WGS sequence"/>
</dbReference>
<dbReference type="GO" id="GO:0008198">
    <property type="term" value="F:ferrous iron binding"/>
    <property type="evidence" value="ECO:0007669"/>
    <property type="project" value="InterPro"/>
</dbReference>
<dbReference type="GO" id="GO:0016702">
    <property type="term" value="F:oxidoreductase activity, acting on single donors with incorporation of molecular oxygen, incorporation of two atoms of oxygen"/>
    <property type="evidence" value="ECO:0007669"/>
    <property type="project" value="UniProtKB-ARBA"/>
</dbReference>
<accession>A0A420Y5B5</accession>
<feature type="domain" description="Extradiol ring-cleavage dioxygenase class III enzyme subunit B" evidence="6">
    <location>
        <begin position="63"/>
        <end position="342"/>
    </location>
</feature>
<proteinExistence type="inferred from homology"/>
<name>A0A420Y5B5_9PEZI</name>
<keyword evidence="4" id="KW-0862">Zinc</keyword>
<sequence>MGQHPRGTSTLYPVVVSYIDETLVVAVISAVHGDIVPHSWTWIRPDPKPLPAATQPAQPLPVYFIGHAGVSLLYKESENNHNVQDNLRVIGDEIRAISPAPKAIITFSGHFEAGEIHGPGVIEVNLKQGTYIQHDFVNDFHDSHPFVYEYDWPHLDAPDLASDVWSHLRKLGFKAKRVSRGVDHGIWVPFKVMFPPEKPLDIPIIQVSTFHGYDLEGQIRLGEALQSLRDQGYLIVASGMAVHSFASIGEIQQTTSDEEKQAVSDKVLTESRTFDTELRKAVTKRDAAERKAALLKLEDLYEFKRSHPTVEHLTPLYVAAGAAGDAEVEPVGVDVVEPGMSYLNIRFR</sequence>
<evidence type="ECO:0000256" key="2">
    <source>
        <dbReference type="ARBA" id="ARBA00007581"/>
    </source>
</evidence>
<dbReference type="GO" id="GO:0008270">
    <property type="term" value="F:zinc ion binding"/>
    <property type="evidence" value="ECO:0007669"/>
    <property type="project" value="InterPro"/>
</dbReference>
<dbReference type="AlphaFoldDB" id="A0A420Y5B5"/>
<dbReference type="PANTHER" id="PTHR30096">
    <property type="entry name" value="4,5-DOPA DIOXYGENASE EXTRADIOL-LIKE PROTEIN"/>
    <property type="match status" value="1"/>
</dbReference>
<evidence type="ECO:0000313" key="7">
    <source>
        <dbReference type="EMBL" id="RKU43066.1"/>
    </source>
</evidence>
<dbReference type="OrthoDB" id="7396853at2759"/>
<evidence type="ECO:0000256" key="4">
    <source>
        <dbReference type="ARBA" id="ARBA00022833"/>
    </source>
</evidence>